<name>A0A1Y5I9V6_OSTTA</name>
<keyword evidence="3" id="KW-0472">Membrane</keyword>
<keyword evidence="3" id="KW-1133">Transmembrane helix</keyword>
<evidence type="ECO:0000256" key="2">
    <source>
        <dbReference type="SAM" id="MobiDB-lite"/>
    </source>
</evidence>
<organism evidence="4">
    <name type="scientific">Ostreococcus tauri</name>
    <name type="common">Marine green alga</name>
    <dbReference type="NCBI Taxonomy" id="70448"/>
    <lineage>
        <taxon>Eukaryota</taxon>
        <taxon>Viridiplantae</taxon>
        <taxon>Chlorophyta</taxon>
        <taxon>Mamiellophyceae</taxon>
        <taxon>Mamiellales</taxon>
        <taxon>Bathycoccaceae</taxon>
        <taxon>Ostreococcus</taxon>
    </lineage>
</organism>
<evidence type="ECO:0000256" key="3">
    <source>
        <dbReference type="SAM" id="Phobius"/>
    </source>
</evidence>
<feature type="coiled-coil region" evidence="1">
    <location>
        <begin position="72"/>
        <end position="103"/>
    </location>
</feature>
<feature type="region of interest" description="Disordered" evidence="2">
    <location>
        <begin position="1"/>
        <end position="64"/>
    </location>
</feature>
<feature type="compositionally biased region" description="Polar residues" evidence="2">
    <location>
        <begin position="7"/>
        <end position="20"/>
    </location>
</feature>
<gene>
    <name evidence="4" type="ORF">BE221DRAFT_192293</name>
</gene>
<dbReference type="EMBL" id="KZ155784">
    <property type="protein sequence ID" value="OUS46296.1"/>
    <property type="molecule type" value="Genomic_DNA"/>
</dbReference>
<evidence type="ECO:0000313" key="4">
    <source>
        <dbReference type="EMBL" id="OUS46296.1"/>
    </source>
</evidence>
<protein>
    <submittedName>
        <fullName evidence="4">Uncharacterized protein</fullName>
    </submittedName>
</protein>
<reference evidence="4" key="1">
    <citation type="submission" date="2017-04" db="EMBL/GenBank/DDBJ databases">
        <title>Population genomics of picophytoplankton unveils novel chromosome hypervariability.</title>
        <authorList>
            <consortium name="DOE Joint Genome Institute"/>
            <person name="Blanc-Mathieu R."/>
            <person name="Krasovec M."/>
            <person name="Hebrard M."/>
            <person name="Yau S."/>
            <person name="Desgranges E."/>
            <person name="Martin J."/>
            <person name="Schackwitz W."/>
            <person name="Kuo A."/>
            <person name="Salin G."/>
            <person name="Donnadieu C."/>
            <person name="Desdevises Y."/>
            <person name="Sanchez-Ferandin S."/>
            <person name="Moreau H."/>
            <person name="Rivals E."/>
            <person name="Grigoriev I.V."/>
            <person name="Grimsley N."/>
            <person name="Eyre-Walker A."/>
            <person name="Piganeau G."/>
        </authorList>
    </citation>
    <scope>NUCLEOTIDE SEQUENCE [LARGE SCALE GENOMIC DNA]</scope>
    <source>
        <strain evidence="4">RCC 1115</strain>
    </source>
</reference>
<feature type="transmembrane region" description="Helical" evidence="3">
    <location>
        <begin position="291"/>
        <end position="308"/>
    </location>
</feature>
<proteinExistence type="predicted"/>
<keyword evidence="1" id="KW-0175">Coiled coil</keyword>
<dbReference type="Proteomes" id="UP000195557">
    <property type="component" value="Unassembled WGS sequence"/>
</dbReference>
<feature type="coiled-coil region" evidence="1">
    <location>
        <begin position="209"/>
        <end position="257"/>
    </location>
</feature>
<keyword evidence="3" id="KW-0812">Transmembrane</keyword>
<evidence type="ECO:0000256" key="1">
    <source>
        <dbReference type="SAM" id="Coils"/>
    </source>
</evidence>
<accession>A0A1Y5I9V6</accession>
<feature type="coiled-coil region" evidence="1">
    <location>
        <begin position="146"/>
        <end position="180"/>
    </location>
</feature>
<sequence length="363" mass="39407">MFRTRPLGQQPNISHTSAPFASSDAVELAEKTSEEAFTPNRGTKSSFSCDPFSPATPRSDDANSLSSYAYVLEKRVNELEETEERSASARARLEDEVAELRAELATPSDARRVLGDITNGARATSKTGLKIKSSALKAARGASAVEGALKAELKTTTERAEKAEREAKDALEDNEWLQSALRTKCAEIANLAIAKAATERRASGSEEALSTSESRLRAALDELDAAKAESKSERKRFKQMREKYKSLKKERAELSRLLESLPVVESTPAPRSRAGAALKFVMVAMEHGSPIAAACVALFHFLTFLYSLRGRFIARFDVTSGFDVASSFGGSGFDVSGFGVPLSRLPRVRALSLVRDTPFIFTA</sequence>
<dbReference type="AlphaFoldDB" id="A0A1Y5I9V6"/>